<feature type="compositionally biased region" description="Basic and acidic residues" evidence="1">
    <location>
        <begin position="67"/>
        <end position="91"/>
    </location>
</feature>
<reference evidence="2" key="2">
    <citation type="journal article" date="2021" name="Genome Biol. Evol.">
        <title>Developing a high-quality reference genome for a parasitic bivalve with doubly uniparental inheritance (Bivalvia: Unionida).</title>
        <authorList>
            <person name="Smith C.H."/>
        </authorList>
    </citation>
    <scope>NUCLEOTIDE SEQUENCE</scope>
    <source>
        <strain evidence="2">CHS0354</strain>
        <tissue evidence="2">Mantle</tissue>
    </source>
</reference>
<accession>A0AAE0VKD5</accession>
<evidence type="ECO:0000313" key="2">
    <source>
        <dbReference type="EMBL" id="KAK3580831.1"/>
    </source>
</evidence>
<reference evidence="2" key="1">
    <citation type="journal article" date="2021" name="Genome Biol. Evol.">
        <title>A High-Quality Reference Genome for a Parasitic Bivalve with Doubly Uniparental Inheritance (Bivalvia: Unionida).</title>
        <authorList>
            <person name="Smith C.H."/>
        </authorList>
    </citation>
    <scope>NUCLEOTIDE SEQUENCE</scope>
    <source>
        <strain evidence="2">CHS0354</strain>
    </source>
</reference>
<dbReference type="EMBL" id="JAEAOA010001501">
    <property type="protein sequence ID" value="KAK3580831.1"/>
    <property type="molecule type" value="Genomic_DNA"/>
</dbReference>
<feature type="compositionally biased region" description="Polar residues" evidence="1">
    <location>
        <begin position="17"/>
        <end position="31"/>
    </location>
</feature>
<evidence type="ECO:0000313" key="3">
    <source>
        <dbReference type="Proteomes" id="UP001195483"/>
    </source>
</evidence>
<feature type="region of interest" description="Disordered" evidence="1">
    <location>
        <begin position="1"/>
        <end position="31"/>
    </location>
</feature>
<dbReference type="Proteomes" id="UP001195483">
    <property type="component" value="Unassembled WGS sequence"/>
</dbReference>
<comment type="caution">
    <text evidence="2">The sequence shown here is derived from an EMBL/GenBank/DDBJ whole genome shotgun (WGS) entry which is preliminary data.</text>
</comment>
<keyword evidence="3" id="KW-1185">Reference proteome</keyword>
<feature type="compositionally biased region" description="Polar residues" evidence="1">
    <location>
        <begin position="92"/>
        <end position="101"/>
    </location>
</feature>
<feature type="compositionally biased region" description="Polar residues" evidence="1">
    <location>
        <begin position="108"/>
        <end position="117"/>
    </location>
</feature>
<proteinExistence type="predicted"/>
<feature type="non-terminal residue" evidence="2">
    <location>
        <position position="117"/>
    </location>
</feature>
<feature type="region of interest" description="Disordered" evidence="1">
    <location>
        <begin position="61"/>
        <end position="117"/>
    </location>
</feature>
<dbReference type="AlphaFoldDB" id="A0AAE0VKD5"/>
<protein>
    <submittedName>
        <fullName evidence="2">Uncharacterized protein</fullName>
    </submittedName>
</protein>
<gene>
    <name evidence="2" type="ORF">CHS0354_025176</name>
</gene>
<name>A0AAE0VKD5_9BIVA</name>
<organism evidence="2 3">
    <name type="scientific">Potamilus streckersoni</name>
    <dbReference type="NCBI Taxonomy" id="2493646"/>
    <lineage>
        <taxon>Eukaryota</taxon>
        <taxon>Metazoa</taxon>
        <taxon>Spiralia</taxon>
        <taxon>Lophotrochozoa</taxon>
        <taxon>Mollusca</taxon>
        <taxon>Bivalvia</taxon>
        <taxon>Autobranchia</taxon>
        <taxon>Heteroconchia</taxon>
        <taxon>Palaeoheterodonta</taxon>
        <taxon>Unionida</taxon>
        <taxon>Unionoidea</taxon>
        <taxon>Unionidae</taxon>
        <taxon>Ambleminae</taxon>
        <taxon>Lampsilini</taxon>
        <taxon>Potamilus</taxon>
    </lineage>
</organism>
<evidence type="ECO:0000256" key="1">
    <source>
        <dbReference type="SAM" id="MobiDB-lite"/>
    </source>
</evidence>
<sequence>MKEGKSFPKNGRKGVKMTQTTPITQDNSNLKVSTHNKIRTINKTIRRKQTWKAIRTTRCTNKTKQTKRTDMEMEHDSDIDKEMVNGQEKEMTISTMETSNETKIKTVVKNQKGLTSP</sequence>
<reference evidence="2" key="3">
    <citation type="submission" date="2023-05" db="EMBL/GenBank/DDBJ databases">
        <authorList>
            <person name="Smith C.H."/>
        </authorList>
    </citation>
    <scope>NUCLEOTIDE SEQUENCE</scope>
    <source>
        <strain evidence="2">CHS0354</strain>
        <tissue evidence="2">Mantle</tissue>
    </source>
</reference>